<organism evidence="1 2">
    <name type="scientific">Phytohabitans suffuscus</name>
    <dbReference type="NCBI Taxonomy" id="624315"/>
    <lineage>
        <taxon>Bacteria</taxon>
        <taxon>Bacillati</taxon>
        <taxon>Actinomycetota</taxon>
        <taxon>Actinomycetes</taxon>
        <taxon>Micromonosporales</taxon>
        <taxon>Micromonosporaceae</taxon>
    </lineage>
</organism>
<proteinExistence type="predicted"/>
<dbReference type="Gene3D" id="3.50.50.60">
    <property type="entry name" value="FAD/NAD(P)-binding domain"/>
    <property type="match status" value="1"/>
</dbReference>
<accession>A0A6F8Y9K8</accession>
<dbReference type="KEGG" id="psuu:Psuf_000700"/>
<protein>
    <submittedName>
        <fullName evidence="1">Uncharacterized protein</fullName>
    </submittedName>
</protein>
<reference evidence="1 2" key="2">
    <citation type="submission" date="2020-03" db="EMBL/GenBank/DDBJ databases">
        <authorList>
            <person name="Ichikawa N."/>
            <person name="Kimura A."/>
            <person name="Kitahashi Y."/>
            <person name="Uohara A."/>
        </authorList>
    </citation>
    <scope>NUCLEOTIDE SEQUENCE [LARGE SCALE GENOMIC DNA]</scope>
    <source>
        <strain evidence="1 2">NBRC 105367</strain>
    </source>
</reference>
<dbReference type="AlphaFoldDB" id="A0A6F8Y9K8"/>
<name>A0A6F8Y9K8_9ACTN</name>
<dbReference type="EMBL" id="AP022871">
    <property type="protein sequence ID" value="BCB82757.1"/>
    <property type="molecule type" value="Genomic_DNA"/>
</dbReference>
<gene>
    <name evidence="1" type="ORF">Psuf_000700</name>
</gene>
<keyword evidence="2" id="KW-1185">Reference proteome</keyword>
<sequence length="82" mass="9744">MKNWYEFISIYYRLNVLFTAFVQDPRYRTDVLKMLQGDFYDTDEPTALRTMREALALVENDPEHLWHPYLGTLRAPTAAPVF</sequence>
<dbReference type="Proteomes" id="UP000503011">
    <property type="component" value="Chromosome"/>
</dbReference>
<reference evidence="1 2" key="1">
    <citation type="submission" date="2020-03" db="EMBL/GenBank/DDBJ databases">
        <title>Whole genome shotgun sequence of Phytohabitans suffuscus NBRC 105367.</title>
        <authorList>
            <person name="Komaki H."/>
            <person name="Tamura T."/>
        </authorList>
    </citation>
    <scope>NUCLEOTIDE SEQUENCE [LARGE SCALE GENOMIC DNA]</scope>
    <source>
        <strain evidence="1 2">NBRC 105367</strain>
    </source>
</reference>
<dbReference type="RefSeq" id="WP_197945716.1">
    <property type="nucleotide sequence ID" value="NZ_AP022871.1"/>
</dbReference>
<dbReference type="InterPro" id="IPR036188">
    <property type="entry name" value="FAD/NAD-bd_sf"/>
</dbReference>
<evidence type="ECO:0000313" key="1">
    <source>
        <dbReference type="EMBL" id="BCB82757.1"/>
    </source>
</evidence>
<evidence type="ECO:0000313" key="2">
    <source>
        <dbReference type="Proteomes" id="UP000503011"/>
    </source>
</evidence>